<organism evidence="1 2">
    <name type="scientific">Candidatus Magasanikbacteria bacterium RIFCSPHIGHO2_02_FULL_51_14</name>
    <dbReference type="NCBI Taxonomy" id="1798683"/>
    <lineage>
        <taxon>Bacteria</taxon>
        <taxon>Candidatus Magasanikiibacteriota</taxon>
    </lineage>
</organism>
<name>A0A1F6MDD7_9BACT</name>
<dbReference type="Pfam" id="PF13177">
    <property type="entry name" value="DNA_pol3_delta2"/>
    <property type="match status" value="1"/>
</dbReference>
<dbReference type="Proteomes" id="UP000177457">
    <property type="component" value="Unassembled WGS sequence"/>
</dbReference>
<reference evidence="1 2" key="1">
    <citation type="journal article" date="2016" name="Nat. Commun.">
        <title>Thousands of microbial genomes shed light on interconnected biogeochemical processes in an aquifer system.</title>
        <authorList>
            <person name="Anantharaman K."/>
            <person name="Brown C.T."/>
            <person name="Hug L.A."/>
            <person name="Sharon I."/>
            <person name="Castelle C.J."/>
            <person name="Probst A.J."/>
            <person name="Thomas B.C."/>
            <person name="Singh A."/>
            <person name="Wilkins M.J."/>
            <person name="Karaoz U."/>
            <person name="Brodie E.L."/>
            <person name="Williams K.H."/>
            <person name="Hubbard S.S."/>
            <person name="Banfield J.F."/>
        </authorList>
    </citation>
    <scope>NUCLEOTIDE SEQUENCE [LARGE SCALE GENOMIC DNA]</scope>
</reference>
<gene>
    <name evidence="1" type="ORF">A3C90_03550</name>
</gene>
<dbReference type="InterPro" id="IPR050238">
    <property type="entry name" value="DNA_Rep/Repair_Clamp_Loader"/>
</dbReference>
<sequence>MIGHENIISFFEKVIEHGNISHAYCFVGQDGVGKRTMARTVAAKLLGVAEEKLQTQPDYTEIGQEIDEKKGTLKKDISVDQIRAFRAFFSLTTFFGGYKIAVVDGAEKMNVAAANGLLKTLEEPAEKSVIFLLTDSDGALPRTIRSRCQTIYFSPVSTVAIQTALEDRGLPRHEAEEMARLSHGLPGQAFRWFEDRAVYSARKEEAARFASLWQKPLYDKIKQVEPLFGDKEDHIAARERLGNVLGIWEIAMRETLLSSMDEARSPVRRVSIEIYHLIEKARRLLGQNIHPRLLVEQILLAIP</sequence>
<dbReference type="PANTHER" id="PTHR11669:SF8">
    <property type="entry name" value="DNA POLYMERASE III SUBUNIT DELTA"/>
    <property type="match status" value="1"/>
</dbReference>
<dbReference type="STRING" id="1798683.A3C90_03550"/>
<dbReference type="EMBL" id="MFQE01000068">
    <property type="protein sequence ID" value="OGH69687.1"/>
    <property type="molecule type" value="Genomic_DNA"/>
</dbReference>
<accession>A0A1F6MDD7</accession>
<proteinExistence type="predicted"/>
<evidence type="ECO:0000313" key="1">
    <source>
        <dbReference type="EMBL" id="OGH69687.1"/>
    </source>
</evidence>
<protein>
    <recommendedName>
        <fullName evidence="3">AAA+ ATPase domain-containing protein</fullName>
    </recommendedName>
</protein>
<evidence type="ECO:0000313" key="2">
    <source>
        <dbReference type="Proteomes" id="UP000177457"/>
    </source>
</evidence>
<dbReference type="Gene3D" id="3.40.50.300">
    <property type="entry name" value="P-loop containing nucleotide triphosphate hydrolases"/>
    <property type="match status" value="1"/>
</dbReference>
<evidence type="ECO:0008006" key="3">
    <source>
        <dbReference type="Google" id="ProtNLM"/>
    </source>
</evidence>
<dbReference type="PANTHER" id="PTHR11669">
    <property type="entry name" value="REPLICATION FACTOR C / DNA POLYMERASE III GAMMA-TAU SUBUNIT"/>
    <property type="match status" value="1"/>
</dbReference>
<dbReference type="InterPro" id="IPR027417">
    <property type="entry name" value="P-loop_NTPase"/>
</dbReference>
<dbReference type="SUPFAM" id="SSF52540">
    <property type="entry name" value="P-loop containing nucleoside triphosphate hydrolases"/>
    <property type="match status" value="1"/>
</dbReference>
<comment type="caution">
    <text evidence="1">The sequence shown here is derived from an EMBL/GenBank/DDBJ whole genome shotgun (WGS) entry which is preliminary data.</text>
</comment>
<dbReference type="AlphaFoldDB" id="A0A1F6MDD7"/>
<dbReference type="GO" id="GO:0006261">
    <property type="term" value="P:DNA-templated DNA replication"/>
    <property type="evidence" value="ECO:0007669"/>
    <property type="project" value="TreeGrafter"/>
</dbReference>